<reference evidence="2 3" key="1">
    <citation type="journal article" date="2017" name="Int. J. Syst. Evol. Microbiol.">
        <title>Bacillus mangrovi sp. nov., isolated from a sediment sample from a mangrove forest.</title>
        <authorList>
            <person name="Gupta V."/>
            <person name="Singh P.K."/>
            <person name="Korpole S."/>
            <person name="Tanuku N.R.S."/>
            <person name="Pinnaka A.K."/>
        </authorList>
    </citation>
    <scope>NUCLEOTIDE SEQUENCE [LARGE SCALE GENOMIC DNA]</scope>
    <source>
        <strain evidence="2 3">KCTC 33872</strain>
    </source>
</reference>
<dbReference type="Proteomes" id="UP000434639">
    <property type="component" value="Unassembled WGS sequence"/>
</dbReference>
<keyword evidence="1" id="KW-0472">Membrane</keyword>
<comment type="caution">
    <text evidence="2">The sequence shown here is derived from an EMBL/GenBank/DDBJ whole genome shotgun (WGS) entry which is preliminary data.</text>
</comment>
<keyword evidence="1" id="KW-0812">Transmembrane</keyword>
<evidence type="ECO:0000313" key="3">
    <source>
        <dbReference type="Proteomes" id="UP000434639"/>
    </source>
</evidence>
<dbReference type="Pfam" id="PF14147">
    <property type="entry name" value="Spore_YhaL"/>
    <property type="match status" value="1"/>
</dbReference>
<dbReference type="EMBL" id="WMIB01000005">
    <property type="protein sequence ID" value="MTH53379.1"/>
    <property type="molecule type" value="Genomic_DNA"/>
</dbReference>
<evidence type="ECO:0000256" key="1">
    <source>
        <dbReference type="SAM" id="Phobius"/>
    </source>
</evidence>
<keyword evidence="1" id="KW-1133">Transmembrane helix</keyword>
<evidence type="ECO:0000313" key="2">
    <source>
        <dbReference type="EMBL" id="MTH53379.1"/>
    </source>
</evidence>
<dbReference type="InterPro" id="IPR025428">
    <property type="entry name" value="Spore_YhaL"/>
</dbReference>
<name>A0A7X2S472_9BACI</name>
<dbReference type="OrthoDB" id="2454520at2"/>
<dbReference type="RefSeq" id="WP_155111896.1">
    <property type="nucleotide sequence ID" value="NZ_WMIB01000005.1"/>
</dbReference>
<accession>A0A7X2S472</accession>
<organism evidence="2 3">
    <name type="scientific">Metabacillus mangrovi</name>
    <dbReference type="NCBI Taxonomy" id="1491830"/>
    <lineage>
        <taxon>Bacteria</taxon>
        <taxon>Bacillati</taxon>
        <taxon>Bacillota</taxon>
        <taxon>Bacilli</taxon>
        <taxon>Bacillales</taxon>
        <taxon>Bacillaceae</taxon>
        <taxon>Metabacillus</taxon>
    </lineage>
</organism>
<sequence>MLALPWWIYLCMGGVLFSGYKFVSLTREDKRSDDEFIEQEGQIYLERIKAERERRKVEKISV</sequence>
<feature type="transmembrane region" description="Helical" evidence="1">
    <location>
        <begin position="6"/>
        <end position="23"/>
    </location>
</feature>
<proteinExistence type="predicted"/>
<keyword evidence="3" id="KW-1185">Reference proteome</keyword>
<gene>
    <name evidence="2" type="ORF">GKZ89_08115</name>
</gene>
<protein>
    <submittedName>
        <fullName evidence="2">SigE-dependent sporulation protein</fullName>
    </submittedName>
</protein>
<dbReference type="AlphaFoldDB" id="A0A7X2S472"/>